<dbReference type="InterPro" id="IPR018786">
    <property type="entry name" value="Mit_KHE1"/>
</dbReference>
<evidence type="ECO:0000313" key="4">
    <source>
        <dbReference type="Proteomes" id="UP001140011"/>
    </source>
</evidence>
<evidence type="ECO:0008006" key="5">
    <source>
        <dbReference type="Google" id="ProtNLM"/>
    </source>
</evidence>
<dbReference type="PANTHER" id="PTHR28062:SF1">
    <property type="entry name" value="TRANSMEMBRANE PROTEIN"/>
    <property type="match status" value="1"/>
</dbReference>
<dbReference type="OrthoDB" id="5562676at2759"/>
<evidence type="ECO:0000256" key="1">
    <source>
        <dbReference type="SAM" id="MobiDB-lite"/>
    </source>
</evidence>
<comment type="caution">
    <text evidence="3">The sequence shown here is derived from an EMBL/GenBank/DDBJ whole genome shotgun (WGS) entry which is preliminary data.</text>
</comment>
<feature type="transmembrane region" description="Helical" evidence="2">
    <location>
        <begin position="123"/>
        <end position="144"/>
    </location>
</feature>
<dbReference type="PANTHER" id="PTHR28062">
    <property type="entry name" value="K+-H+ EXCHANGE-LIKE PROTEIN"/>
    <property type="match status" value="1"/>
</dbReference>
<dbReference type="GO" id="GO:0005743">
    <property type="term" value="C:mitochondrial inner membrane"/>
    <property type="evidence" value="ECO:0007669"/>
    <property type="project" value="TreeGrafter"/>
</dbReference>
<dbReference type="GO" id="GO:0006813">
    <property type="term" value="P:potassium ion transport"/>
    <property type="evidence" value="ECO:0007669"/>
    <property type="project" value="TreeGrafter"/>
</dbReference>
<sequence>MRIFVIPITRTRWALHCHPANIAPTRLTKWAGVASDKWSKWSAYPRTTWRGKIYSYGETLMDKIDFKEYFLKEIPSKDEGALVSKADIIAPSFVAKTEVLKELDLLVKTQAPYHSKWMKISCYLLPVTSLFTLVPVIPNFPFFYNLFRVYSHYKAQHGAKHLAHLLESQAFEIVQDSELSRWYGGRSTVGSLQNSASSESLGSTAAVRSNTGYSTMEPRTPNEIDQESLENGTPLLEDPALVTDSDIAEMARYFDAPTFDHAVRRARHQIIAQTAKPLR</sequence>
<dbReference type="Proteomes" id="UP001140011">
    <property type="component" value="Unassembled WGS sequence"/>
</dbReference>
<gene>
    <name evidence="3" type="ORF">GGI19_003148</name>
</gene>
<keyword evidence="2" id="KW-1133">Transmembrane helix</keyword>
<keyword evidence="2" id="KW-0472">Membrane</keyword>
<evidence type="ECO:0000256" key="2">
    <source>
        <dbReference type="SAM" id="Phobius"/>
    </source>
</evidence>
<protein>
    <recommendedName>
        <fullName evidence="5">Mitochondrial K+-H+ exchange-related-domain-containing protein</fullName>
    </recommendedName>
</protein>
<dbReference type="GO" id="GO:1902600">
    <property type="term" value="P:proton transmembrane transport"/>
    <property type="evidence" value="ECO:0007669"/>
    <property type="project" value="TreeGrafter"/>
</dbReference>
<dbReference type="EMBL" id="JANBUH010000192">
    <property type="protein sequence ID" value="KAJ2753419.1"/>
    <property type="molecule type" value="Genomic_DNA"/>
</dbReference>
<keyword evidence="2" id="KW-0812">Transmembrane</keyword>
<keyword evidence="4" id="KW-1185">Reference proteome</keyword>
<dbReference type="AlphaFoldDB" id="A0A9W8GUQ5"/>
<reference evidence="3" key="1">
    <citation type="submission" date="2022-07" db="EMBL/GenBank/DDBJ databases">
        <title>Phylogenomic reconstructions and comparative analyses of Kickxellomycotina fungi.</title>
        <authorList>
            <person name="Reynolds N.K."/>
            <person name="Stajich J.E."/>
            <person name="Barry K."/>
            <person name="Grigoriev I.V."/>
            <person name="Crous P."/>
            <person name="Smith M.E."/>
        </authorList>
    </citation>
    <scope>NUCLEOTIDE SEQUENCE</scope>
    <source>
        <strain evidence="3">BCRC 34297</strain>
    </source>
</reference>
<dbReference type="Pfam" id="PF10173">
    <property type="entry name" value="Mit_KHE1"/>
    <property type="match status" value="1"/>
</dbReference>
<accession>A0A9W8GUQ5</accession>
<organism evidence="3 4">
    <name type="scientific">Coemansia pectinata</name>
    <dbReference type="NCBI Taxonomy" id="1052879"/>
    <lineage>
        <taxon>Eukaryota</taxon>
        <taxon>Fungi</taxon>
        <taxon>Fungi incertae sedis</taxon>
        <taxon>Zoopagomycota</taxon>
        <taxon>Kickxellomycotina</taxon>
        <taxon>Kickxellomycetes</taxon>
        <taxon>Kickxellales</taxon>
        <taxon>Kickxellaceae</taxon>
        <taxon>Coemansia</taxon>
    </lineage>
</organism>
<evidence type="ECO:0000313" key="3">
    <source>
        <dbReference type="EMBL" id="KAJ2753419.1"/>
    </source>
</evidence>
<feature type="region of interest" description="Disordered" evidence="1">
    <location>
        <begin position="211"/>
        <end position="232"/>
    </location>
</feature>
<name>A0A9W8GUQ5_9FUNG</name>
<proteinExistence type="predicted"/>